<name>A0ABR1INI8_9AGAR</name>
<feature type="compositionally biased region" description="Polar residues" evidence="2">
    <location>
        <begin position="60"/>
        <end position="70"/>
    </location>
</feature>
<evidence type="ECO:0000256" key="1">
    <source>
        <dbReference type="SAM" id="Coils"/>
    </source>
</evidence>
<keyword evidence="1" id="KW-0175">Coiled coil</keyword>
<reference evidence="3 4" key="1">
    <citation type="submission" date="2024-01" db="EMBL/GenBank/DDBJ databases">
        <title>A draft genome for the cacao thread blight pathogen Marasmiellus scandens.</title>
        <authorList>
            <person name="Baruah I.K."/>
            <person name="Leung J."/>
            <person name="Bukari Y."/>
            <person name="Amoako-Attah I."/>
            <person name="Meinhardt L.W."/>
            <person name="Bailey B.A."/>
            <person name="Cohen S.P."/>
        </authorList>
    </citation>
    <scope>NUCLEOTIDE SEQUENCE [LARGE SCALE GENOMIC DNA]</scope>
    <source>
        <strain evidence="3 4">GH-19</strain>
    </source>
</reference>
<feature type="compositionally biased region" description="Pro residues" evidence="2">
    <location>
        <begin position="32"/>
        <end position="41"/>
    </location>
</feature>
<proteinExistence type="predicted"/>
<organism evidence="3 4">
    <name type="scientific">Marasmiellus scandens</name>
    <dbReference type="NCBI Taxonomy" id="2682957"/>
    <lineage>
        <taxon>Eukaryota</taxon>
        <taxon>Fungi</taxon>
        <taxon>Dikarya</taxon>
        <taxon>Basidiomycota</taxon>
        <taxon>Agaricomycotina</taxon>
        <taxon>Agaricomycetes</taxon>
        <taxon>Agaricomycetidae</taxon>
        <taxon>Agaricales</taxon>
        <taxon>Marasmiineae</taxon>
        <taxon>Omphalotaceae</taxon>
        <taxon>Marasmiellus</taxon>
    </lineage>
</organism>
<feature type="region of interest" description="Disordered" evidence="2">
    <location>
        <begin position="1"/>
        <end position="115"/>
    </location>
</feature>
<dbReference type="Proteomes" id="UP001498398">
    <property type="component" value="Unassembled WGS sequence"/>
</dbReference>
<evidence type="ECO:0000313" key="3">
    <source>
        <dbReference type="EMBL" id="KAK7437229.1"/>
    </source>
</evidence>
<feature type="compositionally biased region" description="Low complexity" evidence="2">
    <location>
        <begin position="90"/>
        <end position="99"/>
    </location>
</feature>
<accession>A0ABR1INI8</accession>
<comment type="caution">
    <text evidence="3">The sequence shown here is derived from an EMBL/GenBank/DDBJ whole genome shotgun (WGS) entry which is preliminary data.</text>
</comment>
<keyword evidence="4" id="KW-1185">Reference proteome</keyword>
<sequence length="446" mass="48499">MQDGTHSQPAMDGNPNSSNELGVLSLHNQPVPSCPSTPQPPSAAESSSNTATGPRRSLRHSSSAATIDTEQQLDDLIDSLNPEHDKVTTRAKSTKAATKSPKKKPADKAPASSLNVLDHRITDVEAAQKLHDERLTVTARELHERVNEITGTDFHATVLQLEELHASVSLMRNTYDARISELQTASTLSTQTLSALRSTSNDLVHEVRRLVQDTTTSSNNRAQLSADVVELKRKVTELEVDRSSLRSQADSMASLRSHVENLSALVSVLQNRNEVPAQNAKRRRVDDINTVPTPSLREHIPVLSLSGPSSSVIAPVTHQSTLPPAPLATLPQQIPPAPIQTTAVITPAPNPGPARNRRWGVIVGPMSFESVDVNQPGALLQVATTLIGMTANDRVNSTAVTATYHSANHLLMTWPWRNQAENFVSAWKAKQPLPYPYNRMSVTKDF</sequence>
<feature type="coiled-coil region" evidence="1">
    <location>
        <begin position="221"/>
        <end position="248"/>
    </location>
</feature>
<dbReference type="EMBL" id="JBANRG010000087">
    <property type="protein sequence ID" value="KAK7437229.1"/>
    <property type="molecule type" value="Genomic_DNA"/>
</dbReference>
<evidence type="ECO:0000256" key="2">
    <source>
        <dbReference type="SAM" id="MobiDB-lite"/>
    </source>
</evidence>
<evidence type="ECO:0000313" key="4">
    <source>
        <dbReference type="Proteomes" id="UP001498398"/>
    </source>
</evidence>
<gene>
    <name evidence="3" type="ORF">VKT23_018671</name>
</gene>
<feature type="compositionally biased region" description="Polar residues" evidence="2">
    <location>
        <begin position="1"/>
        <end position="20"/>
    </location>
</feature>
<protein>
    <submittedName>
        <fullName evidence="3">Uncharacterized protein</fullName>
    </submittedName>
</protein>